<dbReference type="EMBL" id="BMQQ01000018">
    <property type="protein sequence ID" value="GGT46232.1"/>
    <property type="molecule type" value="Genomic_DNA"/>
</dbReference>
<dbReference type="GO" id="GO:0016747">
    <property type="term" value="F:acyltransferase activity, transferring groups other than amino-acyl groups"/>
    <property type="evidence" value="ECO:0007669"/>
    <property type="project" value="InterPro"/>
</dbReference>
<feature type="domain" description="N-acetyltransferase" evidence="1">
    <location>
        <begin position="1"/>
        <end position="205"/>
    </location>
</feature>
<reference evidence="2" key="2">
    <citation type="submission" date="2020-09" db="EMBL/GenBank/DDBJ databases">
        <authorList>
            <person name="Sun Q."/>
            <person name="Ohkuma M."/>
        </authorList>
    </citation>
    <scope>NUCLEOTIDE SEQUENCE</scope>
    <source>
        <strain evidence="2">JCM 3172</strain>
    </source>
</reference>
<reference evidence="2" key="1">
    <citation type="journal article" date="2014" name="Int. J. Syst. Evol. Microbiol.">
        <title>Complete genome sequence of Corynebacterium casei LMG S-19264T (=DSM 44701T), isolated from a smear-ripened cheese.</title>
        <authorList>
            <consortium name="US DOE Joint Genome Institute (JGI-PGF)"/>
            <person name="Walter F."/>
            <person name="Albersmeier A."/>
            <person name="Kalinowski J."/>
            <person name="Ruckert C."/>
        </authorList>
    </citation>
    <scope>NUCLEOTIDE SEQUENCE</scope>
    <source>
        <strain evidence="2">JCM 3172</strain>
    </source>
</reference>
<dbReference type="Pfam" id="PF13444">
    <property type="entry name" value="Acetyltransf_5"/>
    <property type="match status" value="1"/>
</dbReference>
<keyword evidence="3" id="KW-1185">Reference proteome</keyword>
<sequence length="247" mass="27200">MASTVSELDQVFHLRRRVFVEEVGYIESGDAEPIQLADEFDSLSTARLIVAYDETEPVATLRLMLPEQGPAARRHDHAMEVHDAWRFEGFDPGDRYAELARMCVLRSHRRQGASLAILALARRESLAAGVTHWVARATMETDHPEDARLIHAIAQARGHCDVPQRAIALDPSPETGVGLRPFYSEAERKAGADSIDGLPYPRALNLFAGLGARYAGPPCFLPSWGTYVLPLVLDMCDLSSAVTELPV</sequence>
<dbReference type="Gene3D" id="3.40.630.30">
    <property type="match status" value="1"/>
</dbReference>
<evidence type="ECO:0000259" key="1">
    <source>
        <dbReference type="PROSITE" id="PS51186"/>
    </source>
</evidence>
<comment type="caution">
    <text evidence="2">The sequence shown here is derived from an EMBL/GenBank/DDBJ whole genome shotgun (WGS) entry which is preliminary data.</text>
</comment>
<dbReference type="Proteomes" id="UP000619486">
    <property type="component" value="Unassembled WGS sequence"/>
</dbReference>
<dbReference type="AlphaFoldDB" id="A0A918H8K6"/>
<name>A0A918H8K6_9ACTN</name>
<evidence type="ECO:0000313" key="3">
    <source>
        <dbReference type="Proteomes" id="UP000619486"/>
    </source>
</evidence>
<dbReference type="SUPFAM" id="SSF55729">
    <property type="entry name" value="Acyl-CoA N-acyltransferases (Nat)"/>
    <property type="match status" value="1"/>
</dbReference>
<dbReference type="InterPro" id="IPR000182">
    <property type="entry name" value="GNAT_dom"/>
</dbReference>
<protein>
    <recommendedName>
        <fullName evidence="1">N-acetyltransferase domain-containing protein</fullName>
    </recommendedName>
</protein>
<evidence type="ECO:0000313" key="2">
    <source>
        <dbReference type="EMBL" id="GGT46232.1"/>
    </source>
</evidence>
<proteinExistence type="predicted"/>
<accession>A0A918H8K6</accession>
<dbReference type="PROSITE" id="PS51186">
    <property type="entry name" value="GNAT"/>
    <property type="match status" value="1"/>
</dbReference>
<organism evidence="2 3">
    <name type="scientific">Streptomyces purpureus</name>
    <dbReference type="NCBI Taxonomy" id="1951"/>
    <lineage>
        <taxon>Bacteria</taxon>
        <taxon>Bacillati</taxon>
        <taxon>Actinomycetota</taxon>
        <taxon>Actinomycetes</taxon>
        <taxon>Kitasatosporales</taxon>
        <taxon>Streptomycetaceae</taxon>
        <taxon>Streptomyces</taxon>
    </lineage>
</organism>
<gene>
    <name evidence="2" type="ORF">GCM10014713_45240</name>
</gene>
<dbReference type="InterPro" id="IPR016181">
    <property type="entry name" value="Acyl_CoA_acyltransferase"/>
</dbReference>